<dbReference type="CDD" id="cd07560">
    <property type="entry name" value="Peptidase_S41_CPP"/>
    <property type="match status" value="1"/>
</dbReference>
<proteinExistence type="inferred from homology"/>
<evidence type="ECO:0000259" key="7">
    <source>
        <dbReference type="PROSITE" id="PS50106"/>
    </source>
</evidence>
<feature type="domain" description="PDZ" evidence="7">
    <location>
        <begin position="236"/>
        <end position="313"/>
    </location>
</feature>
<dbReference type="InterPro" id="IPR005151">
    <property type="entry name" value="Tail-specific_protease"/>
</dbReference>
<dbReference type="FunFam" id="3.90.226.10:FF:000090">
    <property type="entry name" value="Tail-specific protease"/>
    <property type="match status" value="1"/>
</dbReference>
<evidence type="ECO:0000256" key="6">
    <source>
        <dbReference type="SAM" id="SignalP"/>
    </source>
</evidence>
<evidence type="ECO:0000313" key="9">
    <source>
        <dbReference type="Proteomes" id="UP000010816"/>
    </source>
</evidence>
<dbReference type="SUPFAM" id="SSF50156">
    <property type="entry name" value="PDZ domain-like"/>
    <property type="match status" value="1"/>
</dbReference>
<dbReference type="MEROPS" id="S41.001"/>
<dbReference type="GO" id="GO:0008236">
    <property type="term" value="F:serine-type peptidase activity"/>
    <property type="evidence" value="ECO:0007669"/>
    <property type="project" value="UniProtKB-KW"/>
</dbReference>
<dbReference type="SUPFAM" id="SSF52096">
    <property type="entry name" value="ClpP/crotonase"/>
    <property type="match status" value="1"/>
</dbReference>
<keyword evidence="4 5" id="KW-0720">Serine protease</keyword>
<keyword evidence="6" id="KW-0732">Signal</keyword>
<dbReference type="SMART" id="SM00228">
    <property type="entry name" value="PDZ"/>
    <property type="match status" value="1"/>
</dbReference>
<dbReference type="GO" id="GO:0006508">
    <property type="term" value="P:proteolysis"/>
    <property type="evidence" value="ECO:0007669"/>
    <property type="project" value="UniProtKB-KW"/>
</dbReference>
<dbReference type="CDD" id="cd06782">
    <property type="entry name" value="cpPDZ_CPP-like"/>
    <property type="match status" value="1"/>
</dbReference>
<evidence type="ECO:0000256" key="4">
    <source>
        <dbReference type="ARBA" id="ARBA00022825"/>
    </source>
</evidence>
<evidence type="ECO:0000313" key="8">
    <source>
        <dbReference type="EMBL" id="AGA90930.1"/>
    </source>
</evidence>
<feature type="chain" id="PRO_5003943547" evidence="6">
    <location>
        <begin position="24"/>
        <end position="700"/>
    </location>
</feature>
<dbReference type="GO" id="GO:0030288">
    <property type="term" value="C:outer membrane-bounded periplasmic space"/>
    <property type="evidence" value="ECO:0007669"/>
    <property type="project" value="TreeGrafter"/>
</dbReference>
<dbReference type="Gene3D" id="3.30.750.44">
    <property type="match status" value="1"/>
</dbReference>
<dbReference type="Pfam" id="PF03572">
    <property type="entry name" value="Peptidase_S41"/>
    <property type="match status" value="1"/>
</dbReference>
<dbReference type="InterPro" id="IPR001478">
    <property type="entry name" value="PDZ"/>
</dbReference>
<dbReference type="PATRIC" id="fig|765912.4.peg.2140"/>
<evidence type="ECO:0000256" key="1">
    <source>
        <dbReference type="ARBA" id="ARBA00009179"/>
    </source>
</evidence>
<dbReference type="Pfam" id="PF11818">
    <property type="entry name" value="DUF3340"/>
    <property type="match status" value="1"/>
</dbReference>
<dbReference type="OrthoDB" id="9812068at2"/>
<dbReference type="PROSITE" id="PS50106">
    <property type="entry name" value="PDZ"/>
    <property type="match status" value="1"/>
</dbReference>
<keyword evidence="3 5" id="KW-0378">Hydrolase</keyword>
<dbReference type="SMART" id="SM00245">
    <property type="entry name" value="TSPc"/>
    <property type="match status" value="1"/>
</dbReference>
<dbReference type="KEGG" id="tmb:Thimo_2182"/>
<dbReference type="PANTHER" id="PTHR32060">
    <property type="entry name" value="TAIL-SPECIFIC PROTEASE"/>
    <property type="match status" value="1"/>
</dbReference>
<keyword evidence="2 5" id="KW-0645">Protease</keyword>
<dbReference type="InterPro" id="IPR040573">
    <property type="entry name" value="TSP_N"/>
</dbReference>
<gene>
    <name evidence="8" type="ORF">Thimo_2182</name>
</gene>
<dbReference type="HOGENOM" id="CLU_016199_1_0_6"/>
<dbReference type="AlphaFoldDB" id="L0GZX7"/>
<dbReference type="NCBIfam" id="TIGR00225">
    <property type="entry name" value="prc"/>
    <property type="match status" value="1"/>
</dbReference>
<dbReference type="Gene3D" id="3.90.226.10">
    <property type="entry name" value="2-enoyl-CoA Hydratase, Chain A, domain 1"/>
    <property type="match status" value="1"/>
</dbReference>
<dbReference type="Pfam" id="PF17804">
    <property type="entry name" value="TSP_NTD"/>
    <property type="match status" value="1"/>
</dbReference>
<organism evidence="8 9">
    <name type="scientific">Thioflavicoccus mobilis 8321</name>
    <dbReference type="NCBI Taxonomy" id="765912"/>
    <lineage>
        <taxon>Bacteria</taxon>
        <taxon>Pseudomonadati</taxon>
        <taxon>Pseudomonadota</taxon>
        <taxon>Gammaproteobacteria</taxon>
        <taxon>Chromatiales</taxon>
        <taxon>Chromatiaceae</taxon>
        <taxon>Thioflavicoccus</taxon>
    </lineage>
</organism>
<evidence type="ECO:0000256" key="3">
    <source>
        <dbReference type="ARBA" id="ARBA00022801"/>
    </source>
</evidence>
<dbReference type="RefSeq" id="WP_015281069.1">
    <property type="nucleotide sequence ID" value="NC_019940.1"/>
</dbReference>
<dbReference type="GO" id="GO:0004175">
    <property type="term" value="F:endopeptidase activity"/>
    <property type="evidence" value="ECO:0007669"/>
    <property type="project" value="TreeGrafter"/>
</dbReference>
<dbReference type="Gene3D" id="2.30.42.10">
    <property type="match status" value="1"/>
</dbReference>
<dbReference type="PANTHER" id="PTHR32060:SF22">
    <property type="entry name" value="CARBOXYL-TERMINAL-PROCESSING PEPTIDASE 3, CHLOROPLASTIC"/>
    <property type="match status" value="1"/>
</dbReference>
<sequence>MRLSVRILFAALLALLVAGTGFAQPRDVALADLFPEQRHAKMMLVMNNVFERYHYRKLVLDEQFAAHILDNYLAALDPNRSFFLAHDVERFERNLGRLADDLRHGYVAAAFDVFRLYRMRVEHQVDYALKLLAQPFDFSTEEYYAFDRSEAPWATSDEELDQIWRQRVKNDALSLRLAGKDDEAIREQLRKRYEGLARRVRQFTNDDVFETFANAYGQALEPHTSFMSASTSENFDISMRLSLEGIGAVLRADNDMTVVQRTIPGGPAGESGKLHSGDRIVGVGEGDDGPIEDVVGWRLQDVVDKIRGPKGTVVRLQVLPRAVGAEGPTRNVKLVRNEIKLEDQAAQARVLDDLDNAPGVRIGVIEISAFYRDFQAEANGVKDFRSTTRDVRHLIADLDEQGIDGLVIDLRGNGGGSLTEATALTGLFIDKGPVVQVRDSSGRLEVEKDPEAGVVYSGPLAILVDRDSASASEIFAGAIQDYGRGLVIGEPTFGKGTVQTLIELNRFVPGGDVDLGRLRLTMAQFYRVDGGSTQLRGVEPDILLPSADDVTEHGERSLENPLPWTKIAALDHPHLTAFGIEELRRLSAQRVAKDPGFQMLVARDNILNEINDETRVSLKESDRRAETKRRERVLEDQKNAFLGTRGITPVPLDEDNPDEEALEKERDAIDAIQLEEAARILADAVTADNQVQRPRAAMSN</sequence>
<evidence type="ECO:0000256" key="5">
    <source>
        <dbReference type="RuleBase" id="RU004404"/>
    </source>
</evidence>
<dbReference type="GO" id="GO:0007165">
    <property type="term" value="P:signal transduction"/>
    <property type="evidence" value="ECO:0007669"/>
    <property type="project" value="TreeGrafter"/>
</dbReference>
<reference evidence="8 9" key="1">
    <citation type="submission" date="2011-09" db="EMBL/GenBank/DDBJ databases">
        <title>Complete sequence of chromosome of Thioflavicoccus mobilis 8321.</title>
        <authorList>
            <consortium name="US DOE Joint Genome Institute"/>
            <person name="Lucas S."/>
            <person name="Han J."/>
            <person name="Lapidus A."/>
            <person name="Cheng J.-F."/>
            <person name="Goodwin L."/>
            <person name="Pitluck S."/>
            <person name="Peters L."/>
            <person name="Ovchinnikova G."/>
            <person name="Lu M."/>
            <person name="Detter J.C."/>
            <person name="Han C."/>
            <person name="Tapia R."/>
            <person name="Land M."/>
            <person name="Hauser L."/>
            <person name="Kyrpides N."/>
            <person name="Ivanova N."/>
            <person name="Pagani I."/>
            <person name="Vogl K."/>
            <person name="Liu Z."/>
            <person name="Imhoff J."/>
            <person name="Thiel V."/>
            <person name="Frigaard N.-U."/>
            <person name="Bryant D."/>
            <person name="Woyke T."/>
        </authorList>
    </citation>
    <scope>NUCLEOTIDE SEQUENCE [LARGE SCALE GENOMIC DNA]</scope>
    <source>
        <strain evidence="8 9">8321</strain>
    </source>
</reference>
<comment type="similarity">
    <text evidence="1 5">Belongs to the peptidase S41A family.</text>
</comment>
<protein>
    <submittedName>
        <fullName evidence="8">C-terminal processing peptidase</fullName>
    </submittedName>
</protein>
<evidence type="ECO:0000256" key="2">
    <source>
        <dbReference type="ARBA" id="ARBA00022670"/>
    </source>
</evidence>
<dbReference type="eggNOG" id="COG0793">
    <property type="taxonomic scope" value="Bacteria"/>
</dbReference>
<dbReference type="InterPro" id="IPR029045">
    <property type="entry name" value="ClpP/crotonase-like_dom_sf"/>
</dbReference>
<dbReference type="InterPro" id="IPR020992">
    <property type="entry name" value="Tail_Prtase_C"/>
</dbReference>
<dbReference type="Pfam" id="PF00595">
    <property type="entry name" value="PDZ"/>
    <property type="match status" value="1"/>
</dbReference>
<accession>L0GZX7</accession>
<name>L0GZX7_9GAMM</name>
<dbReference type="InterPro" id="IPR036034">
    <property type="entry name" value="PDZ_sf"/>
</dbReference>
<feature type="signal peptide" evidence="6">
    <location>
        <begin position="1"/>
        <end position="23"/>
    </location>
</feature>
<dbReference type="EMBL" id="CP003051">
    <property type="protein sequence ID" value="AGA90930.1"/>
    <property type="molecule type" value="Genomic_DNA"/>
</dbReference>
<dbReference type="InterPro" id="IPR004447">
    <property type="entry name" value="Peptidase_S41A"/>
</dbReference>
<dbReference type="Proteomes" id="UP000010816">
    <property type="component" value="Chromosome"/>
</dbReference>
<keyword evidence="9" id="KW-1185">Reference proteome</keyword>
<dbReference type="STRING" id="765912.Thimo_2182"/>